<reference evidence="2 3" key="1">
    <citation type="submission" date="2021-12" db="EMBL/GenBank/DDBJ databases">
        <title>Genome sequencing of bacteria with rrn-lacking chromosome and rrn-plasmid.</title>
        <authorList>
            <person name="Anda M."/>
            <person name="Iwasaki W."/>
        </authorList>
    </citation>
    <scope>NUCLEOTIDE SEQUENCE [LARGE SCALE GENOMIC DNA]</scope>
    <source>
        <strain evidence="2 3">DSM 100852</strain>
    </source>
</reference>
<protein>
    <submittedName>
        <fullName evidence="2">Uncharacterized protein</fullName>
    </submittedName>
</protein>
<evidence type="ECO:0000313" key="2">
    <source>
        <dbReference type="EMBL" id="BDD11065.1"/>
    </source>
</evidence>
<dbReference type="EMBL" id="AP025314">
    <property type="protein sequence ID" value="BDD11065.1"/>
    <property type="molecule type" value="Genomic_DNA"/>
</dbReference>
<dbReference type="KEGG" id="fax:FUAX_34970"/>
<dbReference type="Proteomes" id="UP001348817">
    <property type="component" value="Chromosome"/>
</dbReference>
<accession>A0AAU9DIU0</accession>
<name>A0AAU9DIU0_9BACT</name>
<feature type="region of interest" description="Disordered" evidence="1">
    <location>
        <begin position="1"/>
        <end position="38"/>
    </location>
</feature>
<gene>
    <name evidence="2" type="ORF">FUAX_34970</name>
</gene>
<keyword evidence="3" id="KW-1185">Reference proteome</keyword>
<feature type="compositionally biased region" description="Polar residues" evidence="1">
    <location>
        <begin position="20"/>
        <end position="38"/>
    </location>
</feature>
<organism evidence="2 3">
    <name type="scientific">Fulvitalea axinellae</name>
    <dbReference type="NCBI Taxonomy" id="1182444"/>
    <lineage>
        <taxon>Bacteria</taxon>
        <taxon>Pseudomonadati</taxon>
        <taxon>Bacteroidota</taxon>
        <taxon>Cytophagia</taxon>
        <taxon>Cytophagales</taxon>
        <taxon>Persicobacteraceae</taxon>
        <taxon>Fulvitalea</taxon>
    </lineage>
</organism>
<evidence type="ECO:0000313" key="3">
    <source>
        <dbReference type="Proteomes" id="UP001348817"/>
    </source>
</evidence>
<sequence>MATQKDCPPQKTHASDTTEETSAQRSKNVKPSQKNQLA</sequence>
<dbReference type="AlphaFoldDB" id="A0AAU9DIU0"/>
<proteinExistence type="predicted"/>
<evidence type="ECO:0000256" key="1">
    <source>
        <dbReference type="SAM" id="MobiDB-lite"/>
    </source>
</evidence>